<evidence type="ECO:0000256" key="1">
    <source>
        <dbReference type="SAM" id="Phobius"/>
    </source>
</evidence>
<keyword evidence="1" id="KW-0812">Transmembrane</keyword>
<dbReference type="AlphaFoldDB" id="A0AAU1TX94"/>
<feature type="transmembrane region" description="Helical" evidence="1">
    <location>
        <begin position="33"/>
        <end position="52"/>
    </location>
</feature>
<feature type="transmembrane region" description="Helical" evidence="1">
    <location>
        <begin position="84"/>
        <end position="104"/>
    </location>
</feature>
<keyword evidence="1" id="KW-0472">Membrane</keyword>
<proteinExistence type="predicted"/>
<evidence type="ECO:0008006" key="3">
    <source>
        <dbReference type="Google" id="ProtNLM"/>
    </source>
</evidence>
<feature type="transmembrane region" description="Helical" evidence="1">
    <location>
        <begin position="59"/>
        <end position="78"/>
    </location>
</feature>
<evidence type="ECO:0000313" key="2">
    <source>
        <dbReference type="EMBL" id="WTS10245.1"/>
    </source>
</evidence>
<dbReference type="EMBL" id="CP108195">
    <property type="protein sequence ID" value="WTS10245.1"/>
    <property type="molecule type" value="Genomic_DNA"/>
</dbReference>
<reference evidence="2" key="1">
    <citation type="submission" date="2022-10" db="EMBL/GenBank/DDBJ databases">
        <title>The complete genomes of actinobacterial strains from the NBC collection.</title>
        <authorList>
            <person name="Joergensen T.S."/>
            <person name="Alvarez Arevalo M."/>
            <person name="Sterndorff E.B."/>
            <person name="Faurdal D."/>
            <person name="Vuksanovic O."/>
            <person name="Mourched A.-S."/>
            <person name="Charusanti P."/>
            <person name="Shaw S."/>
            <person name="Blin K."/>
            <person name="Weber T."/>
        </authorList>
    </citation>
    <scope>NUCLEOTIDE SEQUENCE</scope>
    <source>
        <strain evidence="2">NBC_00119</strain>
    </source>
</reference>
<accession>A0AAU1TX94</accession>
<sequence>MERPDDRIASALRFSTELIAWVATPWALWGQSWLLAVLAVMILIGLPTVFSTPGDKAQVLVPVPGSVTILLVLLQFAAAVTSAWLAWPVWAAVLVSLLVAASLVTERRRWRWLLSTDPRA</sequence>
<keyword evidence="1" id="KW-1133">Transmembrane helix</keyword>
<organism evidence="2">
    <name type="scientific">Streptomyces sp. NBC_00119</name>
    <dbReference type="NCBI Taxonomy" id="2975659"/>
    <lineage>
        <taxon>Bacteria</taxon>
        <taxon>Bacillati</taxon>
        <taxon>Actinomycetota</taxon>
        <taxon>Actinomycetes</taxon>
        <taxon>Kitasatosporales</taxon>
        <taxon>Streptomycetaceae</taxon>
        <taxon>Streptomyces</taxon>
    </lineage>
</organism>
<protein>
    <recommendedName>
        <fullName evidence="3">Integral membrane protein</fullName>
    </recommendedName>
</protein>
<name>A0AAU1TX94_9ACTN</name>
<gene>
    <name evidence="2" type="ORF">OHU69_03595</name>
</gene>